<keyword evidence="2" id="KW-1185">Reference proteome</keyword>
<dbReference type="Gramene" id="KGN61110">
    <property type="protein sequence ID" value="KGN61110"/>
    <property type="gene ID" value="Csa_2G049990"/>
</dbReference>
<evidence type="ECO:0000313" key="1">
    <source>
        <dbReference type="EMBL" id="KGN61110.1"/>
    </source>
</evidence>
<evidence type="ECO:0000313" key="2">
    <source>
        <dbReference type="Proteomes" id="UP000029981"/>
    </source>
</evidence>
<protein>
    <submittedName>
        <fullName evidence="1">Uncharacterized protein</fullName>
    </submittedName>
</protein>
<reference evidence="1 2" key="1">
    <citation type="journal article" date="2009" name="Nat. Genet.">
        <title>The genome of the cucumber, Cucumis sativus L.</title>
        <authorList>
            <person name="Huang S."/>
            <person name="Li R."/>
            <person name="Zhang Z."/>
            <person name="Li L."/>
            <person name="Gu X."/>
            <person name="Fan W."/>
            <person name="Lucas W.J."/>
            <person name="Wang X."/>
            <person name="Xie B."/>
            <person name="Ni P."/>
            <person name="Ren Y."/>
            <person name="Zhu H."/>
            <person name="Li J."/>
            <person name="Lin K."/>
            <person name="Jin W."/>
            <person name="Fei Z."/>
            <person name="Li G."/>
            <person name="Staub J."/>
            <person name="Kilian A."/>
            <person name="van der Vossen E.A."/>
            <person name="Wu Y."/>
            <person name="Guo J."/>
            <person name="He J."/>
            <person name="Jia Z."/>
            <person name="Ren Y."/>
            <person name="Tian G."/>
            <person name="Lu Y."/>
            <person name="Ruan J."/>
            <person name="Qian W."/>
            <person name="Wang M."/>
            <person name="Huang Q."/>
            <person name="Li B."/>
            <person name="Xuan Z."/>
            <person name="Cao J."/>
            <person name="Asan"/>
            <person name="Wu Z."/>
            <person name="Zhang J."/>
            <person name="Cai Q."/>
            <person name="Bai Y."/>
            <person name="Zhao B."/>
            <person name="Han Y."/>
            <person name="Li Y."/>
            <person name="Li X."/>
            <person name="Wang S."/>
            <person name="Shi Q."/>
            <person name="Liu S."/>
            <person name="Cho W.K."/>
            <person name="Kim J.Y."/>
            <person name="Xu Y."/>
            <person name="Heller-Uszynska K."/>
            <person name="Miao H."/>
            <person name="Cheng Z."/>
            <person name="Zhang S."/>
            <person name="Wu J."/>
            <person name="Yang Y."/>
            <person name="Kang H."/>
            <person name="Li M."/>
            <person name="Liang H."/>
            <person name="Ren X."/>
            <person name="Shi Z."/>
            <person name="Wen M."/>
            <person name="Jian M."/>
            <person name="Yang H."/>
            <person name="Zhang G."/>
            <person name="Yang Z."/>
            <person name="Chen R."/>
            <person name="Liu S."/>
            <person name="Li J."/>
            <person name="Ma L."/>
            <person name="Liu H."/>
            <person name="Zhou Y."/>
            <person name="Zhao J."/>
            <person name="Fang X."/>
            <person name="Li G."/>
            <person name="Fang L."/>
            <person name="Li Y."/>
            <person name="Liu D."/>
            <person name="Zheng H."/>
            <person name="Zhang Y."/>
            <person name="Qin N."/>
            <person name="Li Z."/>
            <person name="Yang G."/>
            <person name="Yang S."/>
            <person name="Bolund L."/>
            <person name="Kristiansen K."/>
            <person name="Zheng H."/>
            <person name="Li S."/>
            <person name="Zhang X."/>
            <person name="Yang H."/>
            <person name="Wang J."/>
            <person name="Sun R."/>
            <person name="Zhang B."/>
            <person name="Jiang S."/>
            <person name="Wang J."/>
            <person name="Du Y."/>
            <person name="Li S."/>
        </authorList>
    </citation>
    <scope>NUCLEOTIDE SEQUENCE [LARGE SCALE GENOMIC DNA]</scope>
    <source>
        <strain evidence="2">cv. 9930</strain>
    </source>
</reference>
<accession>A0A0A0LGQ6</accession>
<dbReference type="AlphaFoldDB" id="A0A0A0LGQ6"/>
<reference evidence="1 2" key="4">
    <citation type="journal article" date="2011" name="BMC Genomics">
        <title>RNA-Seq improves annotation of protein-coding genes in the cucumber genome.</title>
        <authorList>
            <person name="Li Z."/>
            <person name="Zhang Z."/>
            <person name="Yan P."/>
            <person name="Huang S."/>
            <person name="Fei Z."/>
            <person name="Lin K."/>
        </authorList>
    </citation>
    <scope>NUCLEOTIDE SEQUENCE [LARGE SCALE GENOMIC DNA]</scope>
    <source>
        <strain evidence="2">cv. 9930</strain>
    </source>
</reference>
<name>A0A0A0LGQ6_CUCSA</name>
<reference evidence="1 2" key="2">
    <citation type="journal article" date="2009" name="PLoS ONE">
        <title>An integrated genetic and cytogenetic map of the cucumber genome.</title>
        <authorList>
            <person name="Ren Y."/>
            <person name="Zhang Z."/>
            <person name="Liu J."/>
            <person name="Staub J.E."/>
            <person name="Han Y."/>
            <person name="Cheng Z."/>
            <person name="Li X."/>
            <person name="Lu J."/>
            <person name="Miao H."/>
            <person name="Kang H."/>
            <person name="Xie B."/>
            <person name="Gu X."/>
            <person name="Wang X."/>
            <person name="Du Y."/>
            <person name="Jin W."/>
            <person name="Huang S."/>
        </authorList>
    </citation>
    <scope>NUCLEOTIDE SEQUENCE [LARGE SCALE GENOMIC DNA]</scope>
    <source>
        <strain evidence="2">cv. 9930</strain>
    </source>
</reference>
<organism evidence="1 2">
    <name type="scientific">Cucumis sativus</name>
    <name type="common">Cucumber</name>
    <dbReference type="NCBI Taxonomy" id="3659"/>
    <lineage>
        <taxon>Eukaryota</taxon>
        <taxon>Viridiplantae</taxon>
        <taxon>Streptophyta</taxon>
        <taxon>Embryophyta</taxon>
        <taxon>Tracheophyta</taxon>
        <taxon>Spermatophyta</taxon>
        <taxon>Magnoliopsida</taxon>
        <taxon>eudicotyledons</taxon>
        <taxon>Gunneridae</taxon>
        <taxon>Pentapetalae</taxon>
        <taxon>rosids</taxon>
        <taxon>fabids</taxon>
        <taxon>Cucurbitales</taxon>
        <taxon>Cucurbitaceae</taxon>
        <taxon>Benincaseae</taxon>
        <taxon>Cucumis</taxon>
    </lineage>
</organism>
<dbReference type="EMBL" id="CM002923">
    <property type="protein sequence ID" value="KGN61110.1"/>
    <property type="molecule type" value="Genomic_DNA"/>
</dbReference>
<reference evidence="1 2" key="3">
    <citation type="journal article" date="2010" name="BMC Genomics">
        <title>Transcriptome sequencing and comparative analysis of cucumber flowers with different sex types.</title>
        <authorList>
            <person name="Guo S."/>
            <person name="Zheng Y."/>
            <person name="Joung J.G."/>
            <person name="Liu S."/>
            <person name="Zhang Z."/>
            <person name="Crasta O.R."/>
            <person name="Sobral B.W."/>
            <person name="Xu Y."/>
            <person name="Huang S."/>
            <person name="Fei Z."/>
        </authorList>
    </citation>
    <scope>NUCLEOTIDE SEQUENCE [LARGE SCALE GENOMIC DNA]</scope>
    <source>
        <strain evidence="2">cv. 9930</strain>
    </source>
</reference>
<proteinExistence type="predicted"/>
<sequence>MEEVTRGSRMDTAGLHVRHGQKLRVGLRLVGQSGWEWYGRTNKDAQWAMAGFKRGEKKVHWEL</sequence>
<gene>
    <name evidence="1" type="ORF">Csa_2G049990</name>
</gene>
<dbReference type="Proteomes" id="UP000029981">
    <property type="component" value="Chromosome 2"/>
</dbReference>